<feature type="transmembrane region" description="Helical" evidence="5">
    <location>
        <begin position="196"/>
        <end position="218"/>
    </location>
</feature>
<keyword evidence="7" id="KW-1185">Reference proteome</keyword>
<proteinExistence type="inferred from homology"/>
<evidence type="ECO:0000256" key="3">
    <source>
        <dbReference type="ARBA" id="ARBA00022989"/>
    </source>
</evidence>
<keyword evidence="5" id="KW-0997">Cell inner membrane</keyword>
<comment type="similarity">
    <text evidence="5">Belongs to the YciB family.</text>
</comment>
<feature type="transmembrane region" description="Helical" evidence="5">
    <location>
        <begin position="29"/>
        <end position="48"/>
    </location>
</feature>
<keyword evidence="2 5" id="KW-0812">Transmembrane</keyword>
<gene>
    <name evidence="5" type="primary">yciB</name>
    <name evidence="6" type="ORF">HMPREF9440_00286</name>
</gene>
<feature type="transmembrane region" description="Helical" evidence="5">
    <location>
        <begin position="68"/>
        <end position="88"/>
    </location>
</feature>
<feature type="transmembrane region" description="Helical" evidence="5">
    <location>
        <begin position="100"/>
        <end position="118"/>
    </location>
</feature>
<dbReference type="EMBL" id="AFBQ01000035">
    <property type="protein sequence ID" value="EHY32291.1"/>
    <property type="molecule type" value="Genomic_DNA"/>
</dbReference>
<dbReference type="PATRIC" id="fig|762967.3.peg.242"/>
<feature type="transmembrane region" description="Helical" evidence="5">
    <location>
        <begin position="171"/>
        <end position="190"/>
    </location>
</feature>
<dbReference type="Pfam" id="PF04279">
    <property type="entry name" value="IspA"/>
    <property type="match status" value="1"/>
</dbReference>
<protein>
    <recommendedName>
        <fullName evidence="5">Inner membrane-spanning protein YciB</fullName>
    </recommendedName>
</protein>
<keyword evidence="3 5" id="KW-1133">Transmembrane helix</keyword>
<dbReference type="GO" id="GO:0005886">
    <property type="term" value="C:plasma membrane"/>
    <property type="evidence" value="ECO:0007669"/>
    <property type="project" value="UniProtKB-SubCell"/>
</dbReference>
<keyword evidence="4 5" id="KW-0472">Membrane</keyword>
<evidence type="ECO:0000256" key="1">
    <source>
        <dbReference type="ARBA" id="ARBA00022475"/>
    </source>
</evidence>
<dbReference type="STRING" id="762967.HMPREF9440_00286"/>
<comment type="caution">
    <text evidence="6">The sequence shown here is derived from an EMBL/GenBank/DDBJ whole genome shotgun (WGS) entry which is preliminary data.</text>
</comment>
<dbReference type="InterPro" id="IPR006008">
    <property type="entry name" value="YciB"/>
</dbReference>
<evidence type="ECO:0000313" key="6">
    <source>
        <dbReference type="EMBL" id="EHY32291.1"/>
    </source>
</evidence>
<dbReference type="Proteomes" id="UP000004956">
    <property type="component" value="Unassembled WGS sequence"/>
</dbReference>
<comment type="subcellular location">
    <subcellularLocation>
        <location evidence="5">Cell inner membrane</location>
        <topology evidence="5">Multi-pass membrane protein</topology>
    </subcellularLocation>
</comment>
<evidence type="ECO:0000256" key="4">
    <source>
        <dbReference type="ARBA" id="ARBA00023136"/>
    </source>
</evidence>
<dbReference type="PANTHER" id="PTHR36917:SF1">
    <property type="entry name" value="INNER MEMBRANE-SPANNING PROTEIN YCIB"/>
    <property type="match status" value="1"/>
</dbReference>
<dbReference type="HOGENOM" id="CLU_089554_2_0_4"/>
<dbReference type="PANTHER" id="PTHR36917">
    <property type="entry name" value="INTRACELLULAR SEPTATION PROTEIN A-RELATED"/>
    <property type="match status" value="1"/>
</dbReference>
<comment type="function">
    <text evidence="5">Plays a role in cell envelope biogenesis, maintenance of cell envelope integrity and membrane homeostasis.</text>
</comment>
<dbReference type="AlphaFoldDB" id="H3KC36"/>
<evidence type="ECO:0000256" key="5">
    <source>
        <dbReference type="HAMAP-Rule" id="MF_00189"/>
    </source>
</evidence>
<keyword evidence="1 5" id="KW-1003">Cell membrane</keyword>
<organism evidence="6 7">
    <name type="scientific">Sutterella parvirubra YIT 11816</name>
    <dbReference type="NCBI Taxonomy" id="762967"/>
    <lineage>
        <taxon>Bacteria</taxon>
        <taxon>Pseudomonadati</taxon>
        <taxon>Pseudomonadota</taxon>
        <taxon>Betaproteobacteria</taxon>
        <taxon>Burkholderiales</taxon>
        <taxon>Sutterellaceae</taxon>
        <taxon>Sutterella</taxon>
    </lineage>
</organism>
<evidence type="ECO:0000256" key="2">
    <source>
        <dbReference type="ARBA" id="ARBA00022692"/>
    </source>
</evidence>
<accession>H3KC36</accession>
<reference evidence="6 7" key="1">
    <citation type="submission" date="2011-11" db="EMBL/GenBank/DDBJ databases">
        <authorList>
            <person name="Weinstock G."/>
            <person name="Sodergren E."/>
            <person name="Clifton S."/>
            <person name="Fulton L."/>
            <person name="Fulton B."/>
            <person name="Courtney L."/>
            <person name="Fronick C."/>
            <person name="Harrison M."/>
            <person name="Strong C."/>
            <person name="Farmer C."/>
            <person name="Delahaunty K."/>
            <person name="Markovic C."/>
            <person name="Hall O."/>
            <person name="Minx P."/>
            <person name="Tomlinson C."/>
            <person name="Mitreva M."/>
            <person name="Hou S."/>
            <person name="Chen J."/>
            <person name="Wollam A."/>
            <person name="Pepin K.H."/>
            <person name="Johnson M."/>
            <person name="Bhonagiri V."/>
            <person name="Zhang X."/>
            <person name="Suruliraj S."/>
            <person name="Warren W."/>
            <person name="Chinwalla A."/>
            <person name="Mardis E.R."/>
            <person name="Wilson R.K."/>
        </authorList>
    </citation>
    <scope>NUCLEOTIDE SEQUENCE [LARGE SCALE GENOMIC DNA]</scope>
    <source>
        <strain evidence="6 7">YIT 11816</strain>
    </source>
</reference>
<sequence length="228" mass="25589">MLRFTLGEREPEFRAPARPEATNDLTMKFLFDLLPVILFFATFKWAGHDPATAVDLASRVLSDGVTETTAPVFLATIVTVAATFFQIVALKLKGRKIEPMLWISLAVVVVFGGLTLWLRNEIFIKWKPTILYWVFAAILIYGNVSGRNFIKTLMKGQIDMPEKAWSTLQNLWIGFFAVTGVVNLAVAYTMPTEIWVNFKLFGLMALTILFTIGVAFYMTKHAVGGQNQ</sequence>
<feature type="transmembrane region" description="Helical" evidence="5">
    <location>
        <begin position="130"/>
        <end position="150"/>
    </location>
</feature>
<name>H3KC36_9BURK</name>
<evidence type="ECO:0000313" key="7">
    <source>
        <dbReference type="Proteomes" id="UP000004956"/>
    </source>
</evidence>
<dbReference type="NCBIfam" id="NF001325">
    <property type="entry name" value="PRK00259.1-3"/>
    <property type="match status" value="1"/>
</dbReference>
<dbReference type="HAMAP" id="MF_00189">
    <property type="entry name" value="YciB"/>
    <property type="match status" value="1"/>
</dbReference>